<accession>A0A8N4F0L8</accession>
<dbReference type="InterPro" id="IPR032675">
    <property type="entry name" value="LRR_dom_sf"/>
</dbReference>
<protein>
    <submittedName>
        <fullName evidence="14">Protein STRUBBELIG-RECEPTOR FAMILY 8 isoform X2</fullName>
    </submittedName>
</protein>
<dbReference type="Pfam" id="PF13855">
    <property type="entry name" value="LRR_8"/>
    <property type="match status" value="1"/>
</dbReference>
<dbReference type="SUPFAM" id="SSF52058">
    <property type="entry name" value="L domain-like"/>
    <property type="match status" value="1"/>
</dbReference>
<evidence type="ECO:0000256" key="11">
    <source>
        <dbReference type="SAM" id="SignalP"/>
    </source>
</evidence>
<keyword evidence="13" id="KW-1185">Reference proteome</keyword>
<keyword evidence="3 10" id="KW-0812">Transmembrane</keyword>
<dbReference type="PANTHER" id="PTHR48007:SF56">
    <property type="entry name" value="LOW QUALITY PROTEIN: PROTEIN STRUBBELIG-RECEPTOR FAMILY 2"/>
    <property type="match status" value="1"/>
</dbReference>
<dbReference type="InterPro" id="IPR001245">
    <property type="entry name" value="Ser-Thr/Tyr_kinase_cat_dom"/>
</dbReference>
<evidence type="ECO:0000313" key="14">
    <source>
        <dbReference type="RefSeq" id="XP_029118669.1"/>
    </source>
</evidence>
<feature type="region of interest" description="Disordered" evidence="9">
    <location>
        <begin position="325"/>
        <end position="345"/>
    </location>
</feature>
<feature type="transmembrane region" description="Helical" evidence="10">
    <location>
        <begin position="254"/>
        <end position="278"/>
    </location>
</feature>
<dbReference type="PANTHER" id="PTHR48007">
    <property type="entry name" value="LEUCINE-RICH REPEAT RECEPTOR-LIKE PROTEIN KINASE PXC1"/>
    <property type="match status" value="1"/>
</dbReference>
<dbReference type="Pfam" id="PF07714">
    <property type="entry name" value="PK_Tyr_Ser-Thr"/>
    <property type="match status" value="1"/>
</dbReference>
<feature type="domain" description="Protein kinase" evidence="12">
    <location>
        <begin position="370"/>
        <end position="654"/>
    </location>
</feature>
<evidence type="ECO:0000256" key="5">
    <source>
        <dbReference type="ARBA" id="ARBA00022737"/>
    </source>
</evidence>
<evidence type="ECO:0000256" key="2">
    <source>
        <dbReference type="ARBA" id="ARBA00022614"/>
    </source>
</evidence>
<dbReference type="SUPFAM" id="SSF56112">
    <property type="entry name" value="Protein kinase-like (PK-like)"/>
    <property type="match status" value="1"/>
</dbReference>
<dbReference type="InterPro" id="IPR011009">
    <property type="entry name" value="Kinase-like_dom_sf"/>
</dbReference>
<evidence type="ECO:0000259" key="12">
    <source>
        <dbReference type="PROSITE" id="PS50011"/>
    </source>
</evidence>
<dbReference type="InterPro" id="IPR046959">
    <property type="entry name" value="PRK1-6/SRF4-like"/>
</dbReference>
<reference evidence="14" key="1">
    <citation type="submission" date="2025-08" db="UniProtKB">
        <authorList>
            <consortium name="RefSeq"/>
        </authorList>
    </citation>
    <scope>IDENTIFICATION</scope>
</reference>
<dbReference type="FunFam" id="1.10.510.10:FF:000095">
    <property type="entry name" value="protein STRUBBELIG-RECEPTOR FAMILY 8"/>
    <property type="match status" value="1"/>
</dbReference>
<dbReference type="Proteomes" id="UP000504607">
    <property type="component" value="Chromosome 2"/>
</dbReference>
<dbReference type="PROSITE" id="PS50011">
    <property type="entry name" value="PROTEIN_KINASE_DOM"/>
    <property type="match status" value="1"/>
</dbReference>
<feature type="signal peptide" evidence="11">
    <location>
        <begin position="1"/>
        <end position="21"/>
    </location>
</feature>
<evidence type="ECO:0000256" key="3">
    <source>
        <dbReference type="ARBA" id="ARBA00022692"/>
    </source>
</evidence>
<proteinExistence type="predicted"/>
<comment type="subcellular location">
    <subcellularLocation>
        <location evidence="1">Membrane</location>
    </subcellularLocation>
</comment>
<evidence type="ECO:0000313" key="13">
    <source>
        <dbReference type="Proteomes" id="UP000504607"/>
    </source>
</evidence>
<dbReference type="Gene3D" id="3.30.200.20">
    <property type="entry name" value="Phosphorylase Kinase, domain 1"/>
    <property type="match status" value="1"/>
</dbReference>
<dbReference type="InterPro" id="IPR013210">
    <property type="entry name" value="LRR_N_plant-typ"/>
</dbReference>
<evidence type="ECO:0000256" key="10">
    <source>
        <dbReference type="SAM" id="Phobius"/>
    </source>
</evidence>
<dbReference type="AlphaFoldDB" id="A0A8N4F0L8"/>
<dbReference type="FunFam" id="3.30.200.20:FF:000125">
    <property type="entry name" value="Protein STRUBBELIG-RECEPTOR FAMILY 8"/>
    <property type="match status" value="1"/>
</dbReference>
<dbReference type="GO" id="GO:0005524">
    <property type="term" value="F:ATP binding"/>
    <property type="evidence" value="ECO:0007669"/>
    <property type="project" value="InterPro"/>
</dbReference>
<feature type="chain" id="PRO_5035449724" evidence="11">
    <location>
        <begin position="22"/>
        <end position="690"/>
    </location>
</feature>
<keyword evidence="7 10" id="KW-0472">Membrane</keyword>
<feature type="compositionally biased region" description="Polar residues" evidence="9">
    <location>
        <begin position="217"/>
        <end position="227"/>
    </location>
</feature>
<dbReference type="InterPro" id="IPR001611">
    <property type="entry name" value="Leu-rich_rpt"/>
</dbReference>
<evidence type="ECO:0000256" key="1">
    <source>
        <dbReference type="ARBA" id="ARBA00004370"/>
    </source>
</evidence>
<dbReference type="InterPro" id="IPR000719">
    <property type="entry name" value="Prot_kinase_dom"/>
</dbReference>
<keyword evidence="5" id="KW-0677">Repeat</keyword>
<evidence type="ECO:0000256" key="4">
    <source>
        <dbReference type="ARBA" id="ARBA00022729"/>
    </source>
</evidence>
<sequence>MGRANPTLLIASFFFLLLCEAINPSFASAVTDPLDVSALEALYGSLNAPPQLIGWKATGGDPCGEEQWRGVSCSGQSVVSIKIKGLGVGGCLGSQLSTFLSLKELNLSHNALFGPVGNVFTDMQNLEILDLSFNHFTGDLPSSFSSLTNLHALYLQDNEFTGSVSFLANLPLSILYLENNHFSGYLPKQFEFIHQLRISGNLFQGGYAFPQPLRNRNSHSPVSSADRNVSHRPKVTPSSFSFSSIQGGHNQKRVGLGVMAGAIGGLVLVALLAAVVLVNSRRAHKSDLDSSKSITDFFHVLPVTTSSVPEVNLDQCPWVSAHMTATRPPSVHHPRPHRMSKRKSSLRRSRNLLTAKLYSASEILTATNNYSEENLLGEGLIGHVYKAEFPDGQMLAVKKIDLVALAVYEEDEFLDVVWNMSRLRHRNIAKLLGYSVEHGEHVLVYEYACSGSLHDVLFSANNMHKALSWKARVRIALGVAHALEYMHWICSPPMAHGNIKATNILLDDELMPHISDCGLTVLRHLISTKPKASELSMGFNGYTAPELCIPGVDKTKTDVYGFGVVLLELLTGKRAFDSSRSKEEQYLVKWASSRLHDFSSLEGMTDPTIKGTIPSKALSQFADIILLCIQPEPEFRPPMTGITEYLIRLVHKMADHTKLRSAEASELDVSDISFKSTLAYLEPPSSPVST</sequence>
<dbReference type="RefSeq" id="XP_029118669.1">
    <property type="nucleotide sequence ID" value="XM_029262836.1"/>
</dbReference>
<dbReference type="GO" id="GO:0016020">
    <property type="term" value="C:membrane"/>
    <property type="evidence" value="ECO:0007669"/>
    <property type="project" value="UniProtKB-SubCell"/>
</dbReference>
<keyword evidence="8" id="KW-0675">Receptor</keyword>
<keyword evidence="2" id="KW-0433">Leucine-rich repeat</keyword>
<evidence type="ECO:0000256" key="9">
    <source>
        <dbReference type="SAM" id="MobiDB-lite"/>
    </source>
</evidence>
<dbReference type="Gene3D" id="3.80.10.10">
    <property type="entry name" value="Ribonuclease Inhibitor"/>
    <property type="match status" value="1"/>
</dbReference>
<dbReference type="FunFam" id="3.80.10.10:FF:000062">
    <property type="entry name" value="protein STRUBBELIG-RECEPTOR FAMILY 3"/>
    <property type="match status" value="1"/>
</dbReference>
<keyword evidence="4 11" id="KW-0732">Signal</keyword>
<dbReference type="Gene3D" id="1.10.510.10">
    <property type="entry name" value="Transferase(Phosphotransferase) domain 1"/>
    <property type="match status" value="1"/>
</dbReference>
<feature type="compositionally biased region" description="Basic residues" evidence="9">
    <location>
        <begin position="330"/>
        <end position="345"/>
    </location>
</feature>
<evidence type="ECO:0000256" key="6">
    <source>
        <dbReference type="ARBA" id="ARBA00022989"/>
    </source>
</evidence>
<gene>
    <name evidence="14" type="primary">LOC105039535</name>
</gene>
<name>A0A8N4F0L8_ELAGV</name>
<evidence type="ECO:0000256" key="7">
    <source>
        <dbReference type="ARBA" id="ARBA00023136"/>
    </source>
</evidence>
<keyword evidence="6 10" id="KW-1133">Transmembrane helix</keyword>
<dbReference type="GO" id="GO:0004672">
    <property type="term" value="F:protein kinase activity"/>
    <property type="evidence" value="ECO:0007669"/>
    <property type="project" value="InterPro"/>
</dbReference>
<dbReference type="Pfam" id="PF08263">
    <property type="entry name" value="LRRNT_2"/>
    <property type="match status" value="1"/>
</dbReference>
<evidence type="ECO:0000256" key="8">
    <source>
        <dbReference type="ARBA" id="ARBA00023170"/>
    </source>
</evidence>
<feature type="region of interest" description="Disordered" evidence="9">
    <location>
        <begin position="217"/>
        <end position="244"/>
    </location>
</feature>
<organism evidence="13 14">
    <name type="scientific">Elaeis guineensis var. tenera</name>
    <name type="common">Oil palm</name>
    <dbReference type="NCBI Taxonomy" id="51953"/>
    <lineage>
        <taxon>Eukaryota</taxon>
        <taxon>Viridiplantae</taxon>
        <taxon>Streptophyta</taxon>
        <taxon>Embryophyta</taxon>
        <taxon>Tracheophyta</taxon>
        <taxon>Spermatophyta</taxon>
        <taxon>Magnoliopsida</taxon>
        <taxon>Liliopsida</taxon>
        <taxon>Arecaceae</taxon>
        <taxon>Arecoideae</taxon>
        <taxon>Cocoseae</taxon>
        <taxon>Elaeidinae</taxon>
        <taxon>Elaeis</taxon>
    </lineage>
</organism>